<organism evidence="4 5">
    <name type="scientific">Candidatus Magnetoglobus multicellularis str. Araruama</name>
    <dbReference type="NCBI Taxonomy" id="890399"/>
    <lineage>
        <taxon>Bacteria</taxon>
        <taxon>Pseudomonadati</taxon>
        <taxon>Thermodesulfobacteriota</taxon>
        <taxon>Desulfobacteria</taxon>
        <taxon>Desulfobacterales</taxon>
        <taxon>Desulfobacteraceae</taxon>
        <taxon>Candidatus Magnetoglobus</taxon>
    </lineage>
</organism>
<dbReference type="Pfam" id="PF00122">
    <property type="entry name" value="E1-E2_ATPase"/>
    <property type="match status" value="1"/>
</dbReference>
<dbReference type="Proteomes" id="UP000189670">
    <property type="component" value="Unassembled WGS sequence"/>
</dbReference>
<dbReference type="AlphaFoldDB" id="A0A1V1P2N0"/>
<protein>
    <recommendedName>
        <fullName evidence="3">P-type ATPase A domain-containing protein</fullName>
    </recommendedName>
</protein>
<comment type="similarity">
    <text evidence="1">Belongs to the cation transport ATPase (P-type) (TC 3.A.3) family. Type IB subfamily.</text>
</comment>
<dbReference type="GO" id="GO:0022857">
    <property type="term" value="F:transmembrane transporter activity"/>
    <property type="evidence" value="ECO:0007669"/>
    <property type="project" value="TreeGrafter"/>
</dbReference>
<comment type="caution">
    <text evidence="4">The sequence shown here is derived from an EMBL/GenBank/DDBJ whole genome shotgun (WGS) entry which is preliminary data.</text>
</comment>
<dbReference type="SUPFAM" id="SSF81653">
    <property type="entry name" value="Calcium ATPase, transduction domain A"/>
    <property type="match status" value="1"/>
</dbReference>
<dbReference type="InterPro" id="IPR059000">
    <property type="entry name" value="ATPase_P-type_domA"/>
</dbReference>
<feature type="domain" description="P-type ATPase A" evidence="3">
    <location>
        <begin position="141"/>
        <end position="237"/>
    </location>
</feature>
<proteinExistence type="inferred from homology"/>
<keyword evidence="2" id="KW-1133">Transmembrane helix</keyword>
<dbReference type="GO" id="GO:0016020">
    <property type="term" value="C:membrane"/>
    <property type="evidence" value="ECO:0007669"/>
    <property type="project" value="TreeGrafter"/>
</dbReference>
<dbReference type="Gene3D" id="2.70.150.10">
    <property type="entry name" value="Calcium-transporting ATPase, cytoplasmic transduction domain A"/>
    <property type="match status" value="1"/>
</dbReference>
<feature type="transmembrane region" description="Helical" evidence="2">
    <location>
        <begin position="265"/>
        <end position="285"/>
    </location>
</feature>
<evidence type="ECO:0000256" key="1">
    <source>
        <dbReference type="ARBA" id="ARBA00006024"/>
    </source>
</evidence>
<dbReference type="InterPro" id="IPR008250">
    <property type="entry name" value="ATPase_P-typ_transduc_dom_A_sf"/>
</dbReference>
<dbReference type="PANTHER" id="PTHR48085:SF5">
    <property type="entry name" value="CADMIUM_ZINC-TRANSPORTING ATPASE HMA4-RELATED"/>
    <property type="match status" value="1"/>
</dbReference>
<accession>A0A1V1P2N0</accession>
<dbReference type="InterPro" id="IPR051014">
    <property type="entry name" value="Cation_Transport_ATPase_IB"/>
</dbReference>
<reference evidence="5" key="1">
    <citation type="submission" date="2012-11" db="EMBL/GenBank/DDBJ databases">
        <authorList>
            <person name="Lucero-Rivera Y.E."/>
            <person name="Tovar-Ramirez D."/>
        </authorList>
    </citation>
    <scope>NUCLEOTIDE SEQUENCE [LARGE SCALE GENOMIC DNA]</scope>
    <source>
        <strain evidence="5">Araruama</strain>
    </source>
</reference>
<feature type="transmembrane region" description="Helical" evidence="2">
    <location>
        <begin position="58"/>
        <end position="79"/>
    </location>
</feature>
<evidence type="ECO:0000256" key="2">
    <source>
        <dbReference type="SAM" id="Phobius"/>
    </source>
</evidence>
<name>A0A1V1P2N0_9BACT</name>
<keyword evidence="2" id="KW-0472">Membrane</keyword>
<feature type="transmembrane region" description="Helical" evidence="2">
    <location>
        <begin position="91"/>
        <end position="118"/>
    </location>
</feature>
<evidence type="ECO:0000259" key="3">
    <source>
        <dbReference type="Pfam" id="PF00122"/>
    </source>
</evidence>
<evidence type="ECO:0000313" key="4">
    <source>
        <dbReference type="EMBL" id="ETR69149.1"/>
    </source>
</evidence>
<dbReference type="PANTHER" id="PTHR48085">
    <property type="entry name" value="CADMIUM/ZINC-TRANSPORTING ATPASE HMA2-RELATED"/>
    <property type="match status" value="1"/>
</dbReference>
<feature type="transmembrane region" description="Helical" evidence="2">
    <location>
        <begin position="35"/>
        <end position="52"/>
    </location>
</feature>
<keyword evidence="2" id="KW-0812">Transmembrane</keyword>
<dbReference type="EMBL" id="ATBP01000725">
    <property type="protein sequence ID" value="ETR69149.1"/>
    <property type="molecule type" value="Genomic_DNA"/>
</dbReference>
<evidence type="ECO:0000313" key="5">
    <source>
        <dbReference type="Proteomes" id="UP000189670"/>
    </source>
</evidence>
<gene>
    <name evidence="4" type="ORF">OMM_04123</name>
</gene>
<sequence>MKQLFSLVGSKGDLQPIQDVYTDKMKEYRRSDGTFVNRAILATLISMGFALYAPYYPFFGFLSSIGIIYAVRPVFIQAYRMLKMGRTGVDLLSSFAILGCIISGYFFIANLVNLIFLFSLKLFIKVSSDSKGKLTDVFSQIPDFVWICIGETEAQIPFRDVKEGDMIVVNAGETIPVDGMITEGMASVDQHLLTGEAVPAEKTVGEEVFALTTVVSGRIVVKVEHAGKDTVVSRIGNILDQTVDFQSKTELRVLYLADKTVPPTLIVSGAALIFSGPFMAISVIASHFKYRFMLVSPISLMNF</sequence>